<dbReference type="InterPro" id="IPR037066">
    <property type="entry name" value="Plug_dom_sf"/>
</dbReference>
<dbReference type="SUPFAM" id="SSF56935">
    <property type="entry name" value="Porins"/>
    <property type="match status" value="1"/>
</dbReference>
<evidence type="ECO:0000256" key="1">
    <source>
        <dbReference type="ARBA" id="ARBA00004571"/>
    </source>
</evidence>
<keyword evidence="3 7" id="KW-1134">Transmembrane beta strand</keyword>
<reference evidence="11 12" key="1">
    <citation type="submission" date="2017-08" db="EMBL/GenBank/DDBJ databases">
        <title>Lysobacter sylvestris genome.</title>
        <authorList>
            <person name="Zhang D.-C."/>
            <person name="Albuquerque L."/>
            <person name="Franca L."/>
            <person name="Froufe H.J.C."/>
            <person name="Barroso C."/>
            <person name="Egas C."/>
            <person name="Da Costa M."/>
            <person name="Margesin R."/>
        </authorList>
    </citation>
    <scope>NUCLEOTIDE SEQUENCE [LARGE SCALE GENOMIC DNA]</scope>
    <source>
        <strain evidence="11 12">AM20-91</strain>
    </source>
</reference>
<keyword evidence="12" id="KW-1185">Reference proteome</keyword>
<dbReference type="AlphaFoldDB" id="A0A2K1PX40"/>
<dbReference type="NCBIfam" id="TIGR01782">
    <property type="entry name" value="TonB-Xanth-Caul"/>
    <property type="match status" value="1"/>
</dbReference>
<dbReference type="Pfam" id="PF07715">
    <property type="entry name" value="Plug"/>
    <property type="match status" value="1"/>
</dbReference>
<dbReference type="Proteomes" id="UP000236220">
    <property type="component" value="Unassembled WGS sequence"/>
</dbReference>
<dbReference type="PANTHER" id="PTHR40980:SF3">
    <property type="entry name" value="TONB-DEPENDENT RECEPTOR-LIKE BETA-BARREL DOMAIN-CONTAINING PROTEIN"/>
    <property type="match status" value="1"/>
</dbReference>
<dbReference type="Gene3D" id="2.170.130.10">
    <property type="entry name" value="TonB-dependent receptor, plug domain"/>
    <property type="match status" value="1"/>
</dbReference>
<feature type="domain" description="TonB-dependent receptor plug" evidence="10">
    <location>
        <begin position="75"/>
        <end position="179"/>
    </location>
</feature>
<dbReference type="OrthoDB" id="8727862at2"/>
<dbReference type="PANTHER" id="PTHR40980">
    <property type="entry name" value="PLUG DOMAIN-CONTAINING PROTEIN"/>
    <property type="match status" value="1"/>
</dbReference>
<dbReference type="RefSeq" id="WP_103075084.1">
    <property type="nucleotide sequence ID" value="NZ_NPZB01000002.1"/>
</dbReference>
<comment type="similarity">
    <text evidence="7">Belongs to the TonB-dependent receptor family.</text>
</comment>
<dbReference type="InterPro" id="IPR036942">
    <property type="entry name" value="Beta-barrel_TonB_sf"/>
</dbReference>
<dbReference type="InterPro" id="IPR012910">
    <property type="entry name" value="Plug_dom"/>
</dbReference>
<dbReference type="InterPro" id="IPR039426">
    <property type="entry name" value="TonB-dep_rcpt-like"/>
</dbReference>
<keyword evidence="4 7" id="KW-0812">Transmembrane</keyword>
<comment type="caution">
    <text evidence="11">The sequence shown here is derived from an EMBL/GenBank/DDBJ whole genome shotgun (WGS) entry which is preliminary data.</text>
</comment>
<gene>
    <name evidence="11" type="ORF">Lysil_1538</name>
</gene>
<dbReference type="PROSITE" id="PS52016">
    <property type="entry name" value="TONB_DEPENDENT_REC_3"/>
    <property type="match status" value="1"/>
</dbReference>
<keyword evidence="9" id="KW-0732">Signal</keyword>
<dbReference type="GO" id="GO:0009279">
    <property type="term" value="C:cell outer membrane"/>
    <property type="evidence" value="ECO:0007669"/>
    <property type="project" value="UniProtKB-SubCell"/>
</dbReference>
<evidence type="ECO:0000256" key="7">
    <source>
        <dbReference type="PROSITE-ProRule" id="PRU01360"/>
    </source>
</evidence>
<protein>
    <submittedName>
        <fullName evidence="11">TonB-Xanth-Caul: TonB-dependent receptor</fullName>
    </submittedName>
</protein>
<dbReference type="InterPro" id="IPR010104">
    <property type="entry name" value="TonB_rcpt_bac"/>
</dbReference>
<evidence type="ECO:0000256" key="2">
    <source>
        <dbReference type="ARBA" id="ARBA00022448"/>
    </source>
</evidence>
<evidence type="ECO:0000256" key="5">
    <source>
        <dbReference type="ARBA" id="ARBA00023136"/>
    </source>
</evidence>
<keyword evidence="5 7" id="KW-0472">Membrane</keyword>
<name>A0A2K1PX40_9GAMM</name>
<evidence type="ECO:0000313" key="11">
    <source>
        <dbReference type="EMBL" id="PNS07362.1"/>
    </source>
</evidence>
<dbReference type="Gene3D" id="2.40.170.20">
    <property type="entry name" value="TonB-dependent receptor, beta-barrel domain"/>
    <property type="match status" value="1"/>
</dbReference>
<proteinExistence type="inferred from homology"/>
<dbReference type="CDD" id="cd01347">
    <property type="entry name" value="ligand_gated_channel"/>
    <property type="match status" value="1"/>
</dbReference>
<feature type="region of interest" description="Disordered" evidence="8">
    <location>
        <begin position="37"/>
        <end position="60"/>
    </location>
</feature>
<feature type="chain" id="PRO_5014461595" evidence="9">
    <location>
        <begin position="36"/>
        <end position="920"/>
    </location>
</feature>
<keyword evidence="11" id="KW-0675">Receptor</keyword>
<evidence type="ECO:0000259" key="10">
    <source>
        <dbReference type="Pfam" id="PF07715"/>
    </source>
</evidence>
<organism evidence="11 12">
    <name type="scientific">Solilutibacter silvestris</name>
    <dbReference type="NCBI Taxonomy" id="1645665"/>
    <lineage>
        <taxon>Bacteria</taxon>
        <taxon>Pseudomonadati</taxon>
        <taxon>Pseudomonadota</taxon>
        <taxon>Gammaproteobacteria</taxon>
        <taxon>Lysobacterales</taxon>
        <taxon>Lysobacteraceae</taxon>
        <taxon>Solilutibacter</taxon>
    </lineage>
</organism>
<evidence type="ECO:0000313" key="12">
    <source>
        <dbReference type="Proteomes" id="UP000236220"/>
    </source>
</evidence>
<comment type="subcellular location">
    <subcellularLocation>
        <location evidence="1 7">Cell outer membrane</location>
        <topology evidence="1 7">Multi-pass membrane protein</topology>
    </subcellularLocation>
</comment>
<keyword evidence="6 7" id="KW-0998">Cell outer membrane</keyword>
<evidence type="ECO:0000256" key="8">
    <source>
        <dbReference type="SAM" id="MobiDB-lite"/>
    </source>
</evidence>
<feature type="signal peptide" evidence="9">
    <location>
        <begin position="1"/>
        <end position="35"/>
    </location>
</feature>
<evidence type="ECO:0000256" key="3">
    <source>
        <dbReference type="ARBA" id="ARBA00022452"/>
    </source>
</evidence>
<keyword evidence="2 7" id="KW-0813">Transport</keyword>
<feature type="compositionally biased region" description="Low complexity" evidence="8">
    <location>
        <begin position="37"/>
        <end position="46"/>
    </location>
</feature>
<dbReference type="EMBL" id="NPZB01000002">
    <property type="protein sequence ID" value="PNS07362.1"/>
    <property type="molecule type" value="Genomic_DNA"/>
</dbReference>
<sequence>MLRAARSTRRSPHALRLAPLAAACSLLLLMGNASAQTTAPSSQSTTNESNKDQNQLGTVTVTGIRGSVEKSVKKKEQSNSIVEAVSAEDIGKLPDISIAESIARLPGVTSQRVDGRGQVINIRGMSPDFSTTLLNGREIVSTGDSRSVEYDQFPAELMNGVIVYKTPDAALVGQGLAGTVDLQAIRPLSVGKRRVVFSASGEHNSFGKLTSGAKSTGYRMSASYVDQFRDNTIGVAIGIARMDSPWQEKHYKAWWWGGSEGWFPSGHGKPDGAIALQGAENWVKTHDLKRTGVMGVLEFRPNKSFHSVFDLYYTKFDQNELMRGVMWANDPWTNGGNVTYSGVQTTNVNGAQFVTGGTLHNVRPVVRNDSNTRGDTVAAIGWNNTFQLDPWTATVDMSWSRARRHQSQLETYSGPTTGQDIGFSIPLSPAYAQFSTGNFADPSTILLGDPAGWGHDGRLENSYQQDKMHALRFDLDRALDSKFLSHWSAGLNINRREKDKSSLVYFANLKGGATTAPLSASDLLAPTSLGFSGIGNVLSYDPRSILGKYYDVSLNLSDDDVKKDFNVIENVTTAYTKVDIDADLGSHVHMRGNAGVQWVRTNQSSTAFNVNNGLAGSQTIGTHYSDALPSLNLVFDFGHGWITRFGAAKTLSRAPINYLSAASGAGVDITTRTWSGGGGNPKLEPYRANAFDVSFEKYFGTASYVGLAFFHKKLNTYVYQRSIPWDFTGYANSSGVTPVSNMGTFYTWANGTGGEMKGAELSAAINLGMLHPVLDGFGATINGSYTKTSIKPNGPDSVETDTLPGLSKIVANGTVYYERRGFSIRLSERYRSSYRGEYSYLFGSRSILRSLSERQLDFQTSYEFGDNTRLHGLSILFQVNNITNTPYRTVQDSNFPGGLMAPQEYTTYGRQYMVGLSYKL</sequence>
<evidence type="ECO:0000256" key="6">
    <source>
        <dbReference type="ARBA" id="ARBA00023237"/>
    </source>
</evidence>
<evidence type="ECO:0000256" key="9">
    <source>
        <dbReference type="SAM" id="SignalP"/>
    </source>
</evidence>
<evidence type="ECO:0000256" key="4">
    <source>
        <dbReference type="ARBA" id="ARBA00022692"/>
    </source>
</evidence>
<accession>A0A2K1PX40</accession>